<name>A0ACD0P0X7_9BASI</name>
<gene>
    <name evidence="1" type="ORF">IE53DRAFT_393133</name>
</gene>
<organism evidence="1 2">
    <name type="scientific">Violaceomyces palustris</name>
    <dbReference type="NCBI Taxonomy" id="1673888"/>
    <lineage>
        <taxon>Eukaryota</taxon>
        <taxon>Fungi</taxon>
        <taxon>Dikarya</taxon>
        <taxon>Basidiomycota</taxon>
        <taxon>Ustilaginomycotina</taxon>
        <taxon>Ustilaginomycetes</taxon>
        <taxon>Violaceomycetales</taxon>
        <taxon>Violaceomycetaceae</taxon>
        <taxon>Violaceomyces</taxon>
    </lineage>
</organism>
<keyword evidence="2" id="KW-1185">Reference proteome</keyword>
<dbReference type="EMBL" id="KZ819826">
    <property type="protein sequence ID" value="PWN51672.1"/>
    <property type="molecule type" value="Genomic_DNA"/>
</dbReference>
<accession>A0ACD0P0X7</accession>
<evidence type="ECO:0000313" key="1">
    <source>
        <dbReference type="EMBL" id="PWN51672.1"/>
    </source>
</evidence>
<protein>
    <submittedName>
        <fullName evidence="1">Nuclear pore membrane protein</fullName>
    </submittedName>
</protein>
<sequence length="1508" mass="163738">MAAAQGQAMDARPQQPQVQPLIPLSLIDAPSQRFYAVATVIAVQAWKYTRIFSQLTGTDQASGSGIYLSSSVTRISFSLSNSLLLNFTVLYLLSKLGIPRLDPRTANQATPAPSQAGTRQPSTRGLTYIKYCLIFLALSTVDAVLLGDGYLNPANLLVAALGASLRLVATTLGVDVGGIGADAFARQLSFTEGRVRLRDVIQPKAHILGQHTIHILPYSTAKLSPASACYCIGSQTPSINIPVIFNNTEPDLLQYSVTDFVTGEPSLYNVSVSGLVPLPPPGPSAREADDLDMLAAASAAGRRKGAMGDIDADEDELDEPGSLLRGSTYQERQKIRAEQRAKGAGKGTTRKKSTSAGRVSAGGGQLLYQLPIKRVGRIRLERVLDKNRNDARLSSTEALIVECPSSSFVSSSPAVESDLDTVEHHCPGERTELKVRVKGLAPLELEYDRIWNPAVRGKDGRRDGRGKQIASHSSREQQKISHISSPHQSSPLLLPEANAILSAPERLALARERTKAAAAQDGSGEDYSWAASTEVELPMSLDLDKAGTYQYLLRGVKDACGNFMSLGSEAAQQAAPSADAKSKLKIKSSKQPKAPVFSREIVVHPRAKVSFAEYACSPQRPLKLLRNQPGLNLTLRATEGDDQSGAWDIALHFDPDNSSANQEPLPRHPATAWDRNVTMSTGSGMAMVFVTAPGFYKIEDVSGQYCSGEVGDPWLCEVLDVPPPTAKITFSSIDDQCAGPVGVKALSVFTGTPPFKLEYEIKREGNPALRQMKTITGKTRAEIEFRPNTEGVVTYKFLKLADANYKDMELDGPSFTQVVHPLASAKFVADSGRTDGARAVIQSCAGNKAQAEVELGGTGPWDLTYSVQGAGSIERKKVSKITQNRHTLDFELPPEIAEQGGRVIVSLVSIRDGKGCERSLATNDLNIEVRRVKPTVGFLPATFKAQREVEILEGREARLPVRLGGDGPWEVVYTWQPDAGDGKKTKPIPIRTKLTGTASDLTVDKPGLYTLVEVKDAHCPGVVHETQETYRVFTRARPSIRFAEDAGAIARNGSVLRQPVCQGKPDAVDLVMGGKFPLQVSYQHHAPSWSGANEIDGSAALASAAEGIGHAGKRRRTSFSSAQNLTTLELSTITPGWHTYEIESVGDTVYEPFALEGFDSVRPRRLEQMVYPLPGVRFVKSDPSGRPLSFCLGDSLSAGRGEQGDERKPFLPTISLTGAAPFTVDFELHDSSITSRADAAKHAKKIRRTGIKSKEYKLEVSKEEFVFETKGKWSLRVTRVVDGHGCEYSPLELSRTPPPGLLLEMEVADTAGITPASSRDDYCVGEMVDFVLQGTPPWTVTYDFNGKTLQAAVKNQEFSRLAEKAGKLSIKSVAHQQNQCQTVVQHEATLGMIKTIHELPSVRISEGRHYIEDLREGNQAEIVFNFSGVAPFSLTYQRTEPADTYARPKVLETHTVTGILDDKFSIWTSVEGTWSVTWLQDRWCQVSLDEHSGASTPLGKSRLSIKDE</sequence>
<evidence type="ECO:0000313" key="2">
    <source>
        <dbReference type="Proteomes" id="UP000245626"/>
    </source>
</evidence>
<dbReference type="Proteomes" id="UP000245626">
    <property type="component" value="Unassembled WGS sequence"/>
</dbReference>
<reference evidence="1 2" key="1">
    <citation type="journal article" date="2018" name="Mol. Biol. Evol.">
        <title>Broad Genomic Sampling Reveals a Smut Pathogenic Ancestry of the Fungal Clade Ustilaginomycotina.</title>
        <authorList>
            <person name="Kijpornyongpan T."/>
            <person name="Mondo S.J."/>
            <person name="Barry K."/>
            <person name="Sandor L."/>
            <person name="Lee J."/>
            <person name="Lipzen A."/>
            <person name="Pangilinan J."/>
            <person name="LaButti K."/>
            <person name="Hainaut M."/>
            <person name="Henrissat B."/>
            <person name="Grigoriev I.V."/>
            <person name="Spatafora J.W."/>
            <person name="Aime M.C."/>
        </authorList>
    </citation>
    <scope>NUCLEOTIDE SEQUENCE [LARGE SCALE GENOMIC DNA]</scope>
    <source>
        <strain evidence="1 2">SA 807</strain>
    </source>
</reference>
<proteinExistence type="predicted"/>